<dbReference type="RefSeq" id="WP_003355368.1">
    <property type="nucleotide sequence ID" value="NZ_JH414764.1"/>
</dbReference>
<name>G9QPR9_9BACI</name>
<evidence type="ECO:0000313" key="1">
    <source>
        <dbReference type="EMBL" id="EHL73710.1"/>
    </source>
</evidence>
<organism evidence="1 2">
    <name type="scientific">Bacillus smithii 7_3_47FAA</name>
    <dbReference type="NCBI Taxonomy" id="665952"/>
    <lineage>
        <taxon>Bacteria</taxon>
        <taxon>Bacillati</taxon>
        <taxon>Bacillota</taxon>
        <taxon>Bacilli</taxon>
        <taxon>Bacillales</taxon>
        <taxon>Bacillaceae</taxon>
        <taxon>Bacillus</taxon>
    </lineage>
</organism>
<protein>
    <recommendedName>
        <fullName evidence="3">LysM domain-containing protein</fullName>
    </recommendedName>
</protein>
<evidence type="ECO:0000313" key="2">
    <source>
        <dbReference type="Proteomes" id="UP000011747"/>
    </source>
</evidence>
<keyword evidence="2" id="KW-1185">Reference proteome</keyword>
<accession>G9QPR9</accession>
<gene>
    <name evidence="1" type="ORF">HMPREF1015_00286</name>
</gene>
<dbReference type="EMBL" id="ACWF01000156">
    <property type="protein sequence ID" value="EHL73710.1"/>
    <property type="molecule type" value="Genomic_DNA"/>
</dbReference>
<reference evidence="1 2" key="1">
    <citation type="submission" date="2011-09" db="EMBL/GenBank/DDBJ databases">
        <title>The Genome Sequence of Bacillus smithii 7_3_47FAA.</title>
        <authorList>
            <consortium name="The Broad Institute Genome Sequencing Platform"/>
            <person name="Earl A."/>
            <person name="Ward D."/>
            <person name="Feldgarden M."/>
            <person name="Gevers D."/>
            <person name="Daigneault M."/>
            <person name="Strauss J."/>
            <person name="Allen-Vercoe E."/>
            <person name="Young S.K."/>
            <person name="Zeng Q."/>
            <person name="Gargeya S."/>
            <person name="Fitzgerald M."/>
            <person name="Haas B."/>
            <person name="Abouelleil A."/>
            <person name="Alvarado L."/>
            <person name="Arachchi H.M."/>
            <person name="Berlin A."/>
            <person name="Brown A."/>
            <person name="Chapman S.B."/>
            <person name="Chen Z."/>
            <person name="Dunbar C."/>
            <person name="Freedman E."/>
            <person name="Gearin G."/>
            <person name="Goldberg J."/>
            <person name="Griggs A."/>
            <person name="Gujja S."/>
            <person name="Heiman D."/>
            <person name="Howarth C."/>
            <person name="Larson L."/>
            <person name="Lui A."/>
            <person name="MacDonald P.J.P."/>
            <person name="Montmayeur A."/>
            <person name="Murphy C."/>
            <person name="Neiman D."/>
            <person name="Pearson M."/>
            <person name="Priest M."/>
            <person name="Roberts A."/>
            <person name="Saif S."/>
            <person name="Shea T."/>
            <person name="Shenoy N."/>
            <person name="Sisk P."/>
            <person name="Stolte C."/>
            <person name="Sykes S."/>
            <person name="Wortman J."/>
            <person name="Nusbaum C."/>
            <person name="Birren B."/>
        </authorList>
    </citation>
    <scope>NUCLEOTIDE SEQUENCE [LARGE SCALE GENOMIC DNA]</scope>
    <source>
        <strain evidence="1 2">7_3_47FAA</strain>
    </source>
</reference>
<comment type="caution">
    <text evidence="1">The sequence shown here is derived from an EMBL/GenBank/DDBJ whole genome shotgun (WGS) entry which is preliminary data.</text>
</comment>
<evidence type="ECO:0008006" key="3">
    <source>
        <dbReference type="Google" id="ProtNLM"/>
    </source>
</evidence>
<dbReference type="HOGENOM" id="CLU_158429_0_0_9"/>
<proteinExistence type="predicted"/>
<dbReference type="Proteomes" id="UP000011747">
    <property type="component" value="Unassembled WGS sequence"/>
</dbReference>
<sequence length="107" mass="11717">MKRLGILLALVVVIIAIGYDLKIGTLPSNQPKTSPFSLSAPAAHSSIPYKEIKIHSGDTVLSVAERIQKGTLPVSIDEVIHDFETLNNGLKPEDIMVGRTYKFPVYE</sequence>
<dbReference type="AlphaFoldDB" id="G9QPR9"/>
<dbReference type="PATRIC" id="fig|665952.3.peg.3177"/>